<dbReference type="STRING" id="390270.SAMN04488005_1504"/>
<dbReference type="OrthoDB" id="7311517at2"/>
<evidence type="ECO:0000313" key="4">
    <source>
        <dbReference type="Proteomes" id="UP000199478"/>
    </source>
</evidence>
<sequence>MTSSVIGSLRVNLGLDSAQFQRGLSRTNRDLNVARKRFLAFAGVAATVGTAMAGITVSASKTATEITRLAQVANTTPRSFQLWAVGAKTVGIEQEKLSDILKDVNDRVGDFLTTGGGPMADFFENVAPKVGITADAFRNLSGPQSLQLFISSLEKANLSQAEMTFYMEAMASDSTLLLPLLRDNATEMNRLAGSADALGSVMDDSTVVSLHRADMAMNEAKETMVALRNRIAGSLAPALEGAATGFVSLVEGVQGLELAKSNAARAIDNVTLAMGDEITQANALFTLMGTGTTMTQSAALATLSEAEAHLRAADAKREEANAVIALQMAEAQYDYRDQQAKLRNIRAGTDAYEEQEAVTVEILQHMQELRTIQSTLNSNYDEAAQTVARIREAIANAVDGMVTFDGEVITATDLTERLAVLTEGINFSEAEASAARLAAALGISVELAARMNALGQQQAPVGAGGGRGGDPREFGGDFLSWNTRDVDAWLARLNSGSGGGASRVKSTTDALRQQISVLEDAADPMREYTRGMAELDALKLAGLSDGAYALAVEGLAEELRAAQGATSAFTETFQEGFENALNYTLDGFKDGFSGLLDIVKNTIKQAIKFAISNPIKLALGIGGGGIAGATGGLGGDLFSGLMGSMGGSGGIMGALTGGGGLAAGFSGLAGGSGLMGGLGNTLAGTFGAGGGIGGLFRSIGGGAGLMSSIGAALPVIGIAAAAVSFFKTKTKLLDSGIRATIDMEGAMFESFEKIQKSKFWGLSKKTSYKYSALSEGESNPLNDAVRGVQDGVVSATEALGISSDVFDGFTHQFKVSLKGLDEAAKEAAIADALEGLGDRMAAQIDGLDEFTMMGEGAYTALTRLSTALVTVNDVFRDLGFNAYNVSLAGADAAAYFADLFGSLENFGTATTAYYDQFYTDEEKLANATARLTESLAGLGVDFVPNTNAAFREMVETAMQGGDTDLAASLIQLAPVFDSVTDAALALESAALEMRGAYQLDASGYATAFDAKIAYEAANQGKISQDLITAQNIELRRQSDLLEKMQKELVKQSNAAADSNFQSSLG</sequence>
<keyword evidence="1" id="KW-0175">Coiled coil</keyword>
<evidence type="ECO:0000256" key="1">
    <source>
        <dbReference type="SAM" id="Coils"/>
    </source>
</evidence>
<name>A0A1I6GE83_9RHOB</name>
<feature type="coiled-coil region" evidence="1">
    <location>
        <begin position="1027"/>
        <end position="1054"/>
    </location>
</feature>
<dbReference type="RefSeq" id="WP_131802317.1">
    <property type="nucleotide sequence ID" value="NZ_FOYP01000001.1"/>
</dbReference>
<protein>
    <recommendedName>
        <fullName evidence="5">Phage tail tape measure protein, TP901 family, core region</fullName>
    </recommendedName>
</protein>
<keyword evidence="2" id="KW-0812">Transmembrane</keyword>
<accession>A0A1I6GE83</accession>
<dbReference type="AlphaFoldDB" id="A0A1I6GE83"/>
<dbReference type="Proteomes" id="UP000199478">
    <property type="component" value="Unassembled WGS sequence"/>
</dbReference>
<organism evidence="3 4">
    <name type="scientific">Yoonia tamlensis</name>
    <dbReference type="NCBI Taxonomy" id="390270"/>
    <lineage>
        <taxon>Bacteria</taxon>
        <taxon>Pseudomonadati</taxon>
        <taxon>Pseudomonadota</taxon>
        <taxon>Alphaproteobacteria</taxon>
        <taxon>Rhodobacterales</taxon>
        <taxon>Paracoccaceae</taxon>
        <taxon>Yoonia</taxon>
    </lineage>
</organism>
<gene>
    <name evidence="3" type="ORF">SAMN04488005_1504</name>
</gene>
<keyword evidence="2" id="KW-0472">Membrane</keyword>
<feature type="transmembrane region" description="Helical" evidence="2">
    <location>
        <begin position="38"/>
        <end position="59"/>
    </location>
</feature>
<evidence type="ECO:0000313" key="3">
    <source>
        <dbReference type="EMBL" id="SFR40468.1"/>
    </source>
</evidence>
<reference evidence="4" key="1">
    <citation type="submission" date="2016-10" db="EMBL/GenBank/DDBJ databases">
        <authorList>
            <person name="Varghese N."/>
            <person name="Submissions S."/>
        </authorList>
    </citation>
    <scope>NUCLEOTIDE SEQUENCE [LARGE SCALE GENOMIC DNA]</scope>
    <source>
        <strain evidence="4">DSM 26879</strain>
    </source>
</reference>
<dbReference type="EMBL" id="FOYP01000001">
    <property type="protein sequence ID" value="SFR40468.1"/>
    <property type="molecule type" value="Genomic_DNA"/>
</dbReference>
<keyword evidence="4" id="KW-1185">Reference proteome</keyword>
<evidence type="ECO:0008006" key="5">
    <source>
        <dbReference type="Google" id="ProtNLM"/>
    </source>
</evidence>
<feature type="transmembrane region" description="Helical" evidence="2">
    <location>
        <begin position="705"/>
        <end position="726"/>
    </location>
</feature>
<keyword evidence="2" id="KW-1133">Transmembrane helix</keyword>
<evidence type="ECO:0000256" key="2">
    <source>
        <dbReference type="SAM" id="Phobius"/>
    </source>
</evidence>
<proteinExistence type="predicted"/>